<dbReference type="FunFam" id="1.20.58.530:FF:000001">
    <property type="entry name" value="Myosin heavy chain"/>
    <property type="match status" value="1"/>
</dbReference>
<dbReference type="PANTHER" id="PTHR45615">
    <property type="entry name" value="MYOSIN HEAVY CHAIN, NON-MUSCLE"/>
    <property type="match status" value="1"/>
</dbReference>
<keyword evidence="5" id="KW-0963">Cytoplasm</keyword>
<dbReference type="GO" id="GO:0031672">
    <property type="term" value="C:A band"/>
    <property type="evidence" value="ECO:0007669"/>
    <property type="project" value="UniProtKB-SubCell"/>
</dbReference>
<evidence type="ECO:0000313" key="22">
    <source>
        <dbReference type="WBParaSite" id="Csp11.Scaffold629.g10398.t1"/>
    </source>
</evidence>
<evidence type="ECO:0000256" key="8">
    <source>
        <dbReference type="ARBA" id="ARBA00023054"/>
    </source>
</evidence>
<feature type="region of interest" description="Disordered" evidence="18">
    <location>
        <begin position="999"/>
        <end position="1024"/>
    </location>
</feature>
<comment type="subcellular location">
    <subcellularLocation>
        <location evidence="1">Cytoplasm</location>
        <location evidence="1">Myofibril</location>
        <location evidence="1">Sarcomere</location>
        <location evidence="1">A band</location>
    </subcellularLocation>
</comment>
<feature type="region of interest" description="Disordered" evidence="18">
    <location>
        <begin position="1379"/>
        <end position="1403"/>
    </location>
</feature>
<keyword evidence="7 17" id="KW-0067">ATP-binding</keyword>
<dbReference type="Gene3D" id="1.20.5.4820">
    <property type="match status" value="1"/>
</dbReference>
<dbReference type="Gene3D" id="2.30.30.360">
    <property type="entry name" value="Myosin S1 fragment, N-terminal"/>
    <property type="match status" value="1"/>
</dbReference>
<dbReference type="CDD" id="cd01377">
    <property type="entry name" value="MYSc_class_II"/>
    <property type="match status" value="1"/>
</dbReference>
<evidence type="ECO:0000256" key="2">
    <source>
        <dbReference type="ARBA" id="ARBA00008314"/>
    </source>
</evidence>
<dbReference type="InterPro" id="IPR001609">
    <property type="entry name" value="Myosin_head_motor_dom-like"/>
</dbReference>
<dbReference type="GO" id="GO:0040011">
    <property type="term" value="P:locomotion"/>
    <property type="evidence" value="ECO:0007669"/>
    <property type="project" value="UniProtKB-ARBA"/>
</dbReference>
<feature type="region of interest" description="Actin-binding" evidence="17">
    <location>
        <begin position="723"/>
        <end position="745"/>
    </location>
</feature>
<keyword evidence="6 17" id="KW-0547">Nucleotide-binding</keyword>
<feature type="region of interest" description="Disordered" evidence="18">
    <location>
        <begin position="1062"/>
        <end position="1085"/>
    </location>
</feature>
<dbReference type="PRINTS" id="PR00193">
    <property type="entry name" value="MYOSINHEAVY"/>
</dbReference>
<dbReference type="Gene3D" id="1.10.10.820">
    <property type="match status" value="1"/>
</dbReference>
<evidence type="ECO:0000256" key="15">
    <source>
        <dbReference type="ARBA" id="ARBA00068447"/>
    </source>
</evidence>
<dbReference type="GO" id="GO:0008307">
    <property type="term" value="F:structural constituent of muscle"/>
    <property type="evidence" value="ECO:0007669"/>
    <property type="project" value="UniProtKB-ARBA"/>
</dbReference>
<feature type="compositionally biased region" description="Basic and acidic residues" evidence="18">
    <location>
        <begin position="1193"/>
        <end position="1220"/>
    </location>
</feature>
<feature type="compositionally biased region" description="Basic and acidic residues" evidence="18">
    <location>
        <begin position="1139"/>
        <end position="1158"/>
    </location>
</feature>
<dbReference type="InterPro" id="IPR027417">
    <property type="entry name" value="P-loop_NTPase"/>
</dbReference>
<comment type="function">
    <text evidence="14">Essential for muscle contraction. Involved in ovulation likely by regulating the contraction of gonadal myoepithelial sheath cells.</text>
</comment>
<dbReference type="InterPro" id="IPR014751">
    <property type="entry name" value="XRCC4-like_C"/>
</dbReference>
<evidence type="ECO:0000256" key="4">
    <source>
        <dbReference type="ARBA" id="ARBA00022481"/>
    </source>
</evidence>
<dbReference type="FunFam" id="1.20.5.370:FF:000009">
    <property type="entry name" value="Myosin heavy chain, isoform G"/>
    <property type="match status" value="1"/>
</dbReference>
<accession>A0A1I7TP73</accession>
<dbReference type="Pfam" id="PF02736">
    <property type="entry name" value="Myosin_N"/>
    <property type="match status" value="1"/>
</dbReference>
<feature type="compositionally biased region" description="Basic and acidic residues" evidence="18">
    <location>
        <begin position="1232"/>
        <end position="1253"/>
    </location>
</feature>
<feature type="region of interest" description="Disordered" evidence="18">
    <location>
        <begin position="1103"/>
        <end position="1126"/>
    </location>
</feature>
<dbReference type="InterPro" id="IPR004009">
    <property type="entry name" value="SH3_Myosin"/>
</dbReference>
<dbReference type="FunFam" id="1.20.5.340:FF:000036">
    <property type="entry name" value="Myosin heavy chain"/>
    <property type="match status" value="1"/>
</dbReference>
<dbReference type="FunFam" id="1.10.10.820:FF:000001">
    <property type="entry name" value="Myosin heavy chain"/>
    <property type="match status" value="1"/>
</dbReference>
<dbReference type="FunFam" id="2.30.30.360:FF:000001">
    <property type="entry name" value="Myosin heavy chain"/>
    <property type="match status" value="1"/>
</dbReference>
<evidence type="ECO:0000256" key="12">
    <source>
        <dbReference type="ARBA" id="ARBA00023203"/>
    </source>
</evidence>
<dbReference type="GO" id="GO:0005863">
    <property type="term" value="C:striated muscle myosin thick filament"/>
    <property type="evidence" value="ECO:0007669"/>
    <property type="project" value="UniProtKB-ARBA"/>
</dbReference>
<dbReference type="SUPFAM" id="SSF52540">
    <property type="entry name" value="P-loop containing nucleoside triphosphate hydrolases"/>
    <property type="match status" value="1"/>
</dbReference>
<dbReference type="Gene3D" id="1.20.5.340">
    <property type="match status" value="5"/>
</dbReference>
<feature type="region of interest" description="Disordered" evidence="18">
    <location>
        <begin position="24"/>
        <end position="72"/>
    </location>
</feature>
<evidence type="ECO:0000256" key="11">
    <source>
        <dbReference type="ARBA" id="ARBA00023179"/>
    </source>
</evidence>
<dbReference type="FunFam" id="1.20.5.340:FF:000019">
    <property type="entry name" value="Myosin heavy chain, isoform G"/>
    <property type="match status" value="1"/>
</dbReference>
<proteinExistence type="inferred from homology"/>
<keyword evidence="11" id="KW-0514">Muscle protein</keyword>
<sequence length="2025" mass="232186">MHLLASPPQLAILNTIQLILDESLPEWEEKKKKKKHKKKKKKGREPPNPRPLVPSRNMSGNPDSFENDPGFPFLGMSREAKAASAARAFDSKKNCWIPDPEDGFVAAEIQSTTGDQVTVVTVKGNQITVKKDQCQEMNPPKFDKTEDMANLTFLNEASVLGNLKDRYKDLMIYTYSGLFCVVINPYKRLPIYSESVIKHFMGKRRNEMPPHLFAVSDEAYRNMVQDKENQSMLITGESGAGKTENTKKVISYFAIVGATQAASSGKEPGKKGGTLEEQIVQTNPVLEAFGNAKTVRNNNSSRFGKFIRTHFSGSGKLAGGDIEHYLLEKSRVVRQAPGERCYHIFYQIMSGNDPSLRGKLKLNNDVTYYHFCSQAELTIEGMDDKEEMRLTQEAFDIMGFEDQETSDLYRSVAGIMHMGEMKFKQRPREEQAEPDGEEDAVNAGEMLGVSAEEFLKALTKPRVRVGTEWVNKGQNLEQVSWAVSGLAKAIYARMFKWIINRCNKTLDAKEIERKHFIGVLDIAGFEIFDSNSFEQLWINFVNERLQQFFNHHMFVLEQEEYKREGIAWTFIDFGLDLQACIELIEKPLGIISILDEECIVPKATDMTYAQKLLDQHLGKHPNFQKPKPPKGKQGDAHFAIVHYAGTVRYNAMNFLEKNKDPLNDTAVALLKHSTDNNLMLSIWSDYQTQEEAAEAAKAGQSGGGKRGKSSSFATVSMIYRESLNNLMNMLYQTHPHFIRCIIPNEKKASGVIDSALVLNQLTCNGVLEGIRICRKGFPNRMLYPDFKHRYAILAADAAKDSDPKKASIGILNKILSDGNLTDEEYKVGETKIFFKAGVLAKLEDLRDEILSRIVTMFQSRIRSYLAKAEVRRRYEQQTGLLVVQRNVRAWCTLRTWEWFKLFGKVKPMLKAGKEQEAMGELAEKIQKLEEAVQRGEIARSQLETQVADLVEEKNALFLSLETEKANLADAEERNEKLNQLKATLESKLTDITGQLEDMQERHEDLTRQKKKTEQELSDSKKHVQDLELSLRKAEQEKQSRDHNIRSLQDEMANQDEAVAKLNKEKKHQEEANRKLNEDLQSEEDKVNHLEKIRNKLEQQMDELEETIDREKRSRSDIEKSKRKVEGDLKVAQENIDEITKQKQDVENTLKRKEDDLHHASAKLAEEQALGAKLQRQIKELQARIAELEEELESERNSRQKSDRTRNELQRELEEISEKLEQQGGFSAAQLEANKKREAEIAKLRREKEEDALNHETAVSSLRKRQGDAVAELTEQLETMQKLKARGDAERAKLQRDLEEAQHATDSEVRTRQEVEKAYKTIEVQFTELQTKADEQSRQLQDFAALKNRLNNENGDLNRTLEEMDNQVNSLHRLKSTLQSQLDETRRNYEEESRERQALAATSKNLEHENSILREHLDEEAESKADLTRQISKLNAEIQQWKARFDSEGLNKLEEIEAAKKALQLKVQELSDTNEGLFAKIASQEKIRHKLMQDLDDAQSDVEKAAAQVAYYEKHRRQFEKIVEEWKKKTDDLASELDAAQRDNRQLSTDLFKAKTANDELAEYLDSTRRENKSLAQEVKDLTDQLGEGGRSVAELQKIVRKLEVEKEELQKALDEAEAALEAEEAKVLRAQIEVSQIRSEIEKRIQEKEEEFENTRRNHQRALESMQATLEAETKQKEEALRIKKKLESDINDLEIALDHANRANADAQKTIKKYMETVRELQVQIEEEQRQKDEIREQFLASEKRNAILQAEKDELAQQAEAAERARRNAEADCIELREQNNDLNNHVSALTGQRRKLEGEFLAAHAELEEIANELKNALEQGQKASADAARLAEELRQEQEHSMHIERIRKGLELQIKEMQIRLDDAENAALKGGKKIIAQLEARIRAIEQELDGEQRRHQDTEKNWRKAERRVKEVEFQVIEEKKNEERLTELVDKLQTKLKIFKRQVEEAEEVAASNLNKYKVLQAQFEQAEERADIAENALSKMRNKIRASASVIPPDGFPLVQSPSSALVRSSSNARFL</sequence>
<feature type="compositionally biased region" description="Basic and acidic residues" evidence="18">
    <location>
        <begin position="1382"/>
        <end position="1396"/>
    </location>
</feature>
<dbReference type="SMART" id="SM00242">
    <property type="entry name" value="MYSc"/>
    <property type="match status" value="1"/>
</dbReference>
<keyword evidence="4" id="KW-0488">Methylation</keyword>
<dbReference type="Gene3D" id="1.20.5.370">
    <property type="match status" value="4"/>
</dbReference>
<dbReference type="STRING" id="1561998.A0A1I7TP73"/>
<feature type="compositionally biased region" description="Basic residues" evidence="18">
    <location>
        <begin position="31"/>
        <end position="43"/>
    </location>
</feature>
<evidence type="ECO:0000313" key="21">
    <source>
        <dbReference type="Proteomes" id="UP000095282"/>
    </source>
</evidence>
<dbReference type="InterPro" id="IPR002928">
    <property type="entry name" value="Myosin_tail"/>
</dbReference>
<dbReference type="GO" id="GO:0016460">
    <property type="term" value="C:myosin II complex"/>
    <property type="evidence" value="ECO:0007669"/>
    <property type="project" value="TreeGrafter"/>
</dbReference>
<feature type="region of interest" description="Disordered" evidence="18">
    <location>
        <begin position="1188"/>
        <end position="1263"/>
    </location>
</feature>
<evidence type="ECO:0000256" key="14">
    <source>
        <dbReference type="ARBA" id="ARBA00059258"/>
    </source>
</evidence>
<dbReference type="WBParaSite" id="Csp11.Scaffold629.g10398.t1">
    <property type="protein sequence ID" value="Csp11.Scaffold629.g10398.t1"/>
    <property type="gene ID" value="Csp11.Scaffold629.g10398"/>
</dbReference>
<dbReference type="FunFam" id="1.20.5.4820:FF:000002">
    <property type="entry name" value="Myosin heavy chain 10"/>
    <property type="match status" value="1"/>
</dbReference>
<evidence type="ECO:0000256" key="6">
    <source>
        <dbReference type="ARBA" id="ARBA00022741"/>
    </source>
</evidence>
<evidence type="ECO:0000259" key="20">
    <source>
        <dbReference type="PROSITE" id="PS51844"/>
    </source>
</evidence>
<dbReference type="eggNOG" id="KOG0161">
    <property type="taxonomic scope" value="Eukaryota"/>
</dbReference>
<evidence type="ECO:0000256" key="17">
    <source>
        <dbReference type="PROSITE-ProRule" id="PRU00782"/>
    </source>
</evidence>
<dbReference type="PROSITE" id="PS51456">
    <property type="entry name" value="MYOSIN_MOTOR"/>
    <property type="match status" value="1"/>
</dbReference>
<keyword evidence="12 17" id="KW-0009">Actin-binding</keyword>
<dbReference type="GO" id="GO:0000146">
    <property type="term" value="F:microfilament motor activity"/>
    <property type="evidence" value="ECO:0007669"/>
    <property type="project" value="UniProtKB-ARBA"/>
</dbReference>
<dbReference type="Gene3D" id="1.20.120.720">
    <property type="entry name" value="Myosin VI head, motor domain, U50 subdomain"/>
    <property type="match status" value="1"/>
</dbReference>
<keyword evidence="3" id="KW-0787">Thick filament</keyword>
<dbReference type="FunFam" id="1.20.5.370:FF:000008">
    <property type="entry name" value="Myosin heavy chain"/>
    <property type="match status" value="1"/>
</dbReference>
<evidence type="ECO:0000256" key="18">
    <source>
        <dbReference type="SAM" id="MobiDB-lite"/>
    </source>
</evidence>
<keyword evidence="21" id="KW-1185">Reference proteome</keyword>
<evidence type="ECO:0000256" key="9">
    <source>
        <dbReference type="ARBA" id="ARBA00023123"/>
    </source>
</evidence>
<keyword evidence="8" id="KW-0175">Coiled coil</keyword>
<dbReference type="Proteomes" id="UP000095282">
    <property type="component" value="Unplaced"/>
</dbReference>
<dbReference type="FunFam" id="1.20.120.720:FF:000001">
    <property type="entry name" value="Myosin heavy chain, muscle"/>
    <property type="match status" value="1"/>
</dbReference>
<feature type="binding site" evidence="17">
    <location>
        <begin position="236"/>
        <end position="243"/>
    </location>
    <ligand>
        <name>ATP</name>
        <dbReference type="ChEBI" id="CHEBI:30616"/>
    </ligand>
</feature>
<keyword evidence="10 17" id="KW-0505">Motor protein</keyword>
<protein>
    <recommendedName>
        <fullName evidence="15">Myosin-3</fullName>
    </recommendedName>
    <alternativeName>
        <fullName evidence="16">Myosin heavy chain A</fullName>
    </alternativeName>
</protein>
<dbReference type="GO" id="GO:0005524">
    <property type="term" value="F:ATP binding"/>
    <property type="evidence" value="ECO:0007669"/>
    <property type="project" value="UniProtKB-UniRule"/>
</dbReference>
<dbReference type="Pfam" id="PF01576">
    <property type="entry name" value="Myosin_tail_1"/>
    <property type="match status" value="1"/>
</dbReference>
<feature type="region of interest" description="Disordered" evidence="18">
    <location>
        <begin position="1139"/>
        <end position="1163"/>
    </location>
</feature>
<dbReference type="PROSITE" id="PS50096">
    <property type="entry name" value="IQ"/>
    <property type="match status" value="1"/>
</dbReference>
<evidence type="ECO:0000256" key="1">
    <source>
        <dbReference type="ARBA" id="ARBA00004161"/>
    </source>
</evidence>
<dbReference type="FunFam" id="3.40.850.10:FF:000024">
    <property type="entry name" value="Myosin heavy chain, isoform J"/>
    <property type="match status" value="1"/>
</dbReference>
<dbReference type="GO" id="GO:0051015">
    <property type="term" value="F:actin filament binding"/>
    <property type="evidence" value="ECO:0007669"/>
    <property type="project" value="InterPro"/>
</dbReference>
<dbReference type="InterPro" id="IPR008989">
    <property type="entry name" value="Myosin_S1_N"/>
</dbReference>
<evidence type="ECO:0000256" key="16">
    <source>
        <dbReference type="ARBA" id="ARBA00080020"/>
    </source>
</evidence>
<reference evidence="22" key="1">
    <citation type="submission" date="2016-11" db="UniProtKB">
        <authorList>
            <consortium name="WormBaseParasite"/>
        </authorList>
    </citation>
    <scope>IDENTIFICATION</scope>
</reference>
<feature type="domain" description="Myosin motor" evidence="19">
    <location>
        <begin position="143"/>
        <end position="847"/>
    </location>
</feature>
<dbReference type="PANTHER" id="PTHR45615:SF7">
    <property type="entry name" value="MYOSIN-3"/>
    <property type="match status" value="1"/>
</dbReference>
<dbReference type="Gene3D" id="3.40.850.10">
    <property type="entry name" value="Kinesin motor domain"/>
    <property type="match status" value="1"/>
</dbReference>
<keyword evidence="9 17" id="KW-0518">Myosin</keyword>
<evidence type="ECO:0000256" key="10">
    <source>
        <dbReference type="ARBA" id="ARBA00023175"/>
    </source>
</evidence>
<comment type="similarity">
    <text evidence="2 17">Belongs to the TRAFAC class myosin-kinesin ATPase superfamily. Myosin family.</text>
</comment>
<dbReference type="SUPFAM" id="SSF90257">
    <property type="entry name" value="Myosin rod fragments"/>
    <property type="match status" value="4"/>
</dbReference>
<dbReference type="InterPro" id="IPR036961">
    <property type="entry name" value="Kinesin_motor_dom_sf"/>
</dbReference>
<dbReference type="GO" id="GO:0006936">
    <property type="term" value="P:muscle contraction"/>
    <property type="evidence" value="ECO:0007669"/>
    <property type="project" value="TreeGrafter"/>
</dbReference>
<evidence type="ECO:0000256" key="7">
    <source>
        <dbReference type="ARBA" id="ARBA00022840"/>
    </source>
</evidence>
<feature type="compositionally biased region" description="Basic and acidic residues" evidence="18">
    <location>
        <begin position="1106"/>
        <end position="1126"/>
    </location>
</feature>
<organism evidence="21 22">
    <name type="scientific">Caenorhabditis tropicalis</name>
    <dbReference type="NCBI Taxonomy" id="1561998"/>
    <lineage>
        <taxon>Eukaryota</taxon>
        <taxon>Metazoa</taxon>
        <taxon>Ecdysozoa</taxon>
        <taxon>Nematoda</taxon>
        <taxon>Chromadorea</taxon>
        <taxon>Rhabditida</taxon>
        <taxon>Rhabditina</taxon>
        <taxon>Rhabditomorpha</taxon>
        <taxon>Rhabditoidea</taxon>
        <taxon>Rhabditidae</taxon>
        <taxon>Peloderinae</taxon>
        <taxon>Caenorhabditis</taxon>
    </lineage>
</organism>
<dbReference type="Pfam" id="PF00063">
    <property type="entry name" value="Myosin_head"/>
    <property type="match status" value="1"/>
</dbReference>
<feature type="domain" description="Myosin N-terminal SH3-like" evidence="20">
    <location>
        <begin position="90"/>
        <end position="139"/>
    </location>
</feature>
<dbReference type="PROSITE" id="PS51844">
    <property type="entry name" value="SH3_LIKE"/>
    <property type="match status" value="1"/>
</dbReference>
<comment type="subunit">
    <text evidence="13">Muscle myosin is a hexameric protein that consists of 2 heavy chain subunits (MHC), 2 alkali light chain subunits (MLC) and 2 regulatory light chain subunits (MLC-2).</text>
</comment>
<dbReference type="FunFam" id="1.20.5.340:FF:000021">
    <property type="entry name" value="Myosin heavy chain, isoform G"/>
    <property type="match status" value="1"/>
</dbReference>
<dbReference type="Gene3D" id="1.20.58.530">
    <property type="match status" value="1"/>
</dbReference>
<evidence type="ECO:0000259" key="19">
    <source>
        <dbReference type="PROSITE" id="PS51456"/>
    </source>
</evidence>
<name>A0A1I7TP73_9PELO</name>
<evidence type="ECO:0000256" key="3">
    <source>
        <dbReference type="ARBA" id="ARBA00022433"/>
    </source>
</evidence>
<evidence type="ECO:0000256" key="5">
    <source>
        <dbReference type="ARBA" id="ARBA00022490"/>
    </source>
</evidence>
<evidence type="ECO:0000256" key="13">
    <source>
        <dbReference type="ARBA" id="ARBA00038612"/>
    </source>
</evidence>
<dbReference type="GO" id="GO:0045214">
    <property type="term" value="P:sarcomere organization"/>
    <property type="evidence" value="ECO:0007669"/>
    <property type="project" value="TreeGrafter"/>
</dbReference>